<evidence type="ECO:0000256" key="4">
    <source>
        <dbReference type="ARBA" id="ARBA00022694"/>
    </source>
</evidence>
<dbReference type="EC" id="2.3.1.234" evidence="1"/>
<dbReference type="EMBL" id="MHWF01000023">
    <property type="protein sequence ID" value="OHB05290.1"/>
    <property type="molecule type" value="Genomic_DNA"/>
</dbReference>
<keyword evidence="7" id="KW-0012">Acyltransferase</keyword>
<dbReference type="PRINTS" id="PR00789">
    <property type="entry name" value="OSIALOPTASE"/>
</dbReference>
<evidence type="ECO:0000313" key="11">
    <source>
        <dbReference type="Proteomes" id="UP000177722"/>
    </source>
</evidence>
<reference evidence="10 11" key="1">
    <citation type="journal article" date="2016" name="Nat. Commun.">
        <title>Thousands of microbial genomes shed light on interconnected biogeochemical processes in an aquifer system.</title>
        <authorList>
            <person name="Anantharaman K."/>
            <person name="Brown C.T."/>
            <person name="Hug L.A."/>
            <person name="Sharon I."/>
            <person name="Castelle C.J."/>
            <person name="Probst A.J."/>
            <person name="Thomas B.C."/>
            <person name="Singh A."/>
            <person name="Wilkins M.J."/>
            <person name="Karaoz U."/>
            <person name="Brodie E.L."/>
            <person name="Williams K.H."/>
            <person name="Hubbard S.S."/>
            <person name="Banfield J.F."/>
        </authorList>
    </citation>
    <scope>NUCLEOTIDE SEQUENCE [LARGE SCALE GENOMIC DNA]</scope>
</reference>
<keyword evidence="4" id="KW-0819">tRNA processing</keyword>
<dbReference type="InterPro" id="IPR017861">
    <property type="entry name" value="KAE1/TsaD"/>
</dbReference>
<dbReference type="GO" id="GO:0061711">
    <property type="term" value="F:tRNA N(6)-L-threonylcarbamoyladenine synthase activity"/>
    <property type="evidence" value="ECO:0007669"/>
    <property type="project" value="UniProtKB-EC"/>
</dbReference>
<organism evidence="10 11">
    <name type="scientific">Candidatus Zambryskibacteria bacterium RIFCSPLOWO2_01_FULL_45_43</name>
    <dbReference type="NCBI Taxonomy" id="1802762"/>
    <lineage>
        <taxon>Bacteria</taxon>
        <taxon>Candidatus Zambryskiibacteriota</taxon>
    </lineage>
</organism>
<dbReference type="SUPFAM" id="SSF53067">
    <property type="entry name" value="Actin-like ATPase domain"/>
    <property type="match status" value="1"/>
</dbReference>
<evidence type="ECO:0000313" key="10">
    <source>
        <dbReference type="EMBL" id="OHB05290.1"/>
    </source>
</evidence>
<accession>A0A1G2U8G5</accession>
<evidence type="ECO:0000256" key="6">
    <source>
        <dbReference type="ARBA" id="ARBA00023004"/>
    </source>
</evidence>
<dbReference type="InterPro" id="IPR043129">
    <property type="entry name" value="ATPase_NBD"/>
</dbReference>
<protein>
    <recommendedName>
        <fullName evidence="1">N(6)-L-threonylcarbamoyladenine synthase</fullName>
        <ecNumber evidence="1">2.3.1.234</ecNumber>
    </recommendedName>
</protein>
<dbReference type="FunFam" id="3.30.420.40:FF:000040">
    <property type="entry name" value="tRNA N6-adenosine threonylcarbamoyltransferase"/>
    <property type="match status" value="1"/>
</dbReference>
<dbReference type="Pfam" id="PF00814">
    <property type="entry name" value="TsaD"/>
    <property type="match status" value="1"/>
</dbReference>
<evidence type="ECO:0000256" key="8">
    <source>
        <dbReference type="ARBA" id="ARBA00048117"/>
    </source>
</evidence>
<evidence type="ECO:0000256" key="1">
    <source>
        <dbReference type="ARBA" id="ARBA00012156"/>
    </source>
</evidence>
<dbReference type="PANTHER" id="PTHR11735">
    <property type="entry name" value="TRNA N6-ADENOSINE THREONYLCARBAMOYLTRANSFERASE"/>
    <property type="match status" value="1"/>
</dbReference>
<keyword evidence="6" id="KW-0408">Iron</keyword>
<dbReference type="Proteomes" id="UP000177722">
    <property type="component" value="Unassembled WGS sequence"/>
</dbReference>
<evidence type="ECO:0000256" key="5">
    <source>
        <dbReference type="ARBA" id="ARBA00022723"/>
    </source>
</evidence>
<dbReference type="AlphaFoldDB" id="A0A1G2U8G5"/>
<sequence length="220" mass="23878">MILPAIALLVSGGHTELVYIKDFGEYKILGRTRDDAVGEAFDKVARMLGLPYPGGPQISKLAEIHRSKNQESGIKFPRPMINSGDLDFSYSGLKTAVLYKLKENPEIDKEEMARAFEDASVEVLVEKTRKAITESEDEIKTLIVGGGVSANNHLKRELEKLCAELPGVTLKMPSRALSTDNALMIGLAAYIKVKKNPEILDPPAGGQAPIKAEGNLSLSC</sequence>
<comment type="catalytic activity">
    <reaction evidence="8">
        <text>L-threonylcarbamoyladenylate + adenosine(37) in tRNA = N(6)-L-threonylcarbamoyladenosine(37) in tRNA + AMP + H(+)</text>
        <dbReference type="Rhea" id="RHEA:37059"/>
        <dbReference type="Rhea" id="RHEA-COMP:10162"/>
        <dbReference type="Rhea" id="RHEA-COMP:10163"/>
        <dbReference type="ChEBI" id="CHEBI:15378"/>
        <dbReference type="ChEBI" id="CHEBI:73682"/>
        <dbReference type="ChEBI" id="CHEBI:74411"/>
        <dbReference type="ChEBI" id="CHEBI:74418"/>
        <dbReference type="ChEBI" id="CHEBI:456215"/>
        <dbReference type="EC" id="2.3.1.234"/>
    </reaction>
</comment>
<name>A0A1G2U8G5_9BACT</name>
<evidence type="ECO:0000256" key="3">
    <source>
        <dbReference type="ARBA" id="ARBA00022679"/>
    </source>
</evidence>
<keyword evidence="5" id="KW-0479">Metal-binding</keyword>
<gene>
    <name evidence="10" type="ORF">A3B16_02725</name>
</gene>
<feature type="domain" description="Gcp-like" evidence="9">
    <location>
        <begin position="4"/>
        <end position="186"/>
    </location>
</feature>
<evidence type="ECO:0000256" key="2">
    <source>
        <dbReference type="ARBA" id="ARBA00022490"/>
    </source>
</evidence>
<evidence type="ECO:0000259" key="9">
    <source>
        <dbReference type="Pfam" id="PF00814"/>
    </source>
</evidence>
<dbReference type="PANTHER" id="PTHR11735:SF6">
    <property type="entry name" value="TRNA N6-ADENOSINE THREONYLCARBAMOYLTRANSFERASE, MITOCHONDRIAL"/>
    <property type="match status" value="1"/>
</dbReference>
<comment type="caution">
    <text evidence="10">The sequence shown here is derived from an EMBL/GenBank/DDBJ whole genome shotgun (WGS) entry which is preliminary data.</text>
</comment>
<keyword evidence="3" id="KW-0808">Transferase</keyword>
<dbReference type="GO" id="GO:0008033">
    <property type="term" value="P:tRNA processing"/>
    <property type="evidence" value="ECO:0007669"/>
    <property type="project" value="UniProtKB-KW"/>
</dbReference>
<dbReference type="InterPro" id="IPR000905">
    <property type="entry name" value="Gcp-like_dom"/>
</dbReference>
<proteinExistence type="predicted"/>
<dbReference type="GO" id="GO:0046872">
    <property type="term" value="F:metal ion binding"/>
    <property type="evidence" value="ECO:0007669"/>
    <property type="project" value="UniProtKB-KW"/>
</dbReference>
<dbReference type="Gene3D" id="3.30.420.40">
    <property type="match status" value="1"/>
</dbReference>
<evidence type="ECO:0000256" key="7">
    <source>
        <dbReference type="ARBA" id="ARBA00023315"/>
    </source>
</evidence>
<keyword evidence="2" id="KW-0963">Cytoplasm</keyword>